<feature type="region of interest" description="Disordered" evidence="4">
    <location>
        <begin position="484"/>
        <end position="523"/>
    </location>
</feature>
<evidence type="ECO:0000313" key="6">
    <source>
        <dbReference type="EMBL" id="CAB3243081.1"/>
    </source>
</evidence>
<protein>
    <submittedName>
        <fullName evidence="6">Uncharacterized protein</fullName>
    </submittedName>
</protein>
<dbReference type="PANTHER" id="PTHR12236">
    <property type="entry name" value="STRUCTURAL CONTITUENT OF CUTICLE"/>
    <property type="match status" value="1"/>
</dbReference>
<dbReference type="InterPro" id="IPR051217">
    <property type="entry name" value="Insect_Cuticle_Struc_Prot"/>
</dbReference>
<dbReference type="Pfam" id="PF00379">
    <property type="entry name" value="Chitin_bind_4"/>
    <property type="match status" value="1"/>
</dbReference>
<organism evidence="6 7">
    <name type="scientific">Arctia plantaginis</name>
    <name type="common">Wood tiger moth</name>
    <name type="synonym">Phalaena plantaginis</name>
    <dbReference type="NCBI Taxonomy" id="874455"/>
    <lineage>
        <taxon>Eukaryota</taxon>
        <taxon>Metazoa</taxon>
        <taxon>Ecdysozoa</taxon>
        <taxon>Arthropoda</taxon>
        <taxon>Hexapoda</taxon>
        <taxon>Insecta</taxon>
        <taxon>Pterygota</taxon>
        <taxon>Neoptera</taxon>
        <taxon>Endopterygota</taxon>
        <taxon>Lepidoptera</taxon>
        <taxon>Glossata</taxon>
        <taxon>Ditrysia</taxon>
        <taxon>Noctuoidea</taxon>
        <taxon>Erebidae</taxon>
        <taxon>Arctiinae</taxon>
        <taxon>Arctia</taxon>
    </lineage>
</organism>
<dbReference type="AlphaFoldDB" id="A0A8S1ADL7"/>
<dbReference type="InterPro" id="IPR031311">
    <property type="entry name" value="CHIT_BIND_RR_consensus"/>
</dbReference>
<comment type="caution">
    <text evidence="6">The sequence shown here is derived from an EMBL/GenBank/DDBJ whole genome shotgun (WGS) entry which is preliminary data.</text>
</comment>
<dbReference type="PROSITE" id="PS51155">
    <property type="entry name" value="CHIT_BIND_RR_2"/>
    <property type="match status" value="1"/>
</dbReference>
<dbReference type="GO" id="GO:0031012">
    <property type="term" value="C:extracellular matrix"/>
    <property type="evidence" value="ECO:0007669"/>
    <property type="project" value="TreeGrafter"/>
</dbReference>
<dbReference type="EMBL" id="CADEBC010000519">
    <property type="protein sequence ID" value="CAB3243081.1"/>
    <property type="molecule type" value="Genomic_DNA"/>
</dbReference>
<dbReference type="Proteomes" id="UP000494106">
    <property type="component" value="Unassembled WGS sequence"/>
</dbReference>
<accession>A0A8S1ADL7</accession>
<sequence>MIWKAVILLSFALNVLGKEIATSEQHIKINHKKHDGHHGELSHIGSKELEHHEEYAWAYPSYEFSYKVHDPHTHDMKGQEEHRDGDKVKGEYWLIEPNGHKRTVKYHADKHSGFHATVHYSDDYHHHEHKEEESKEEEEKEEAHEEEKKEEEHSDDKQGKEAEESHEHEEKKDAEEGEEGSSDGEESRGHEEIGKWIHDHHWGHRGNKHHYEVKKYDHHDDDKHYHGHKNAPYAKVSHLGHRYKAGHKNSENYDMFTGLGSYENRHGHKDYHGDNERHQESRARAAYHGLDAPHAHRQSKNKAILLFVATVSIVFAEEAQTNEEPKPAESVHGYSYKDGLELIRDRNRQLHSERYRVLHEHEHGYSDHNYDHEHGHVDHEYNHEHSYDHKGPIVLRKPVPLAHDVHIDIEAQNRIIEDVYSPDYHQPTWVLDYRYLKTGGRDYVRGPGGQILILPKGVRSNEHKEFPDFDAYLEHLRLSRLAEEQHRHQKNHHDDHHGNLGHDHGEHNRDHGHGHGQTMWRKY</sequence>
<feature type="compositionally biased region" description="Basic and acidic residues" evidence="4">
    <location>
        <begin position="484"/>
        <end position="513"/>
    </location>
</feature>
<evidence type="ECO:0000256" key="4">
    <source>
        <dbReference type="SAM" id="MobiDB-lite"/>
    </source>
</evidence>
<dbReference type="PRINTS" id="PR00947">
    <property type="entry name" value="CUTICLE"/>
</dbReference>
<dbReference type="OrthoDB" id="7460055at2759"/>
<reference evidence="6 7" key="1">
    <citation type="submission" date="2020-04" db="EMBL/GenBank/DDBJ databases">
        <authorList>
            <person name="Wallbank WR R."/>
            <person name="Pardo Diaz C."/>
            <person name="Kozak K."/>
            <person name="Martin S."/>
            <person name="Jiggins C."/>
            <person name="Moest M."/>
            <person name="Warren A I."/>
            <person name="Byers J.R.P. K."/>
            <person name="Montejo-Kovacevich G."/>
            <person name="Yen C E."/>
        </authorList>
    </citation>
    <scope>NUCLEOTIDE SEQUENCE [LARGE SCALE GENOMIC DNA]</scope>
</reference>
<keyword evidence="7" id="KW-1185">Reference proteome</keyword>
<evidence type="ECO:0000256" key="2">
    <source>
        <dbReference type="ARBA" id="ARBA00022729"/>
    </source>
</evidence>
<feature type="region of interest" description="Disordered" evidence="4">
    <location>
        <begin position="122"/>
        <end position="190"/>
    </location>
</feature>
<feature type="compositionally biased region" description="Basic and acidic residues" evidence="4">
    <location>
        <begin position="141"/>
        <end position="174"/>
    </location>
</feature>
<name>A0A8S1ADL7_ARCPL</name>
<feature type="signal peptide" evidence="5">
    <location>
        <begin position="1"/>
        <end position="17"/>
    </location>
</feature>
<evidence type="ECO:0000256" key="5">
    <source>
        <dbReference type="SAM" id="SignalP"/>
    </source>
</evidence>
<dbReference type="PROSITE" id="PS00233">
    <property type="entry name" value="CHIT_BIND_RR_1"/>
    <property type="match status" value="1"/>
</dbReference>
<feature type="compositionally biased region" description="Basic and acidic residues" evidence="4">
    <location>
        <begin position="122"/>
        <end position="133"/>
    </location>
</feature>
<feature type="chain" id="PRO_5035818617" evidence="5">
    <location>
        <begin position="18"/>
        <end position="523"/>
    </location>
</feature>
<keyword evidence="1 3" id="KW-0193">Cuticle</keyword>
<gene>
    <name evidence="6" type="ORF">APLA_LOCUS9330</name>
</gene>
<feature type="compositionally biased region" description="Acidic residues" evidence="4">
    <location>
        <begin position="175"/>
        <end position="184"/>
    </location>
</feature>
<evidence type="ECO:0000256" key="1">
    <source>
        <dbReference type="ARBA" id="ARBA00022460"/>
    </source>
</evidence>
<proteinExistence type="predicted"/>
<evidence type="ECO:0000256" key="3">
    <source>
        <dbReference type="PROSITE-ProRule" id="PRU00497"/>
    </source>
</evidence>
<dbReference type="GO" id="GO:0042302">
    <property type="term" value="F:structural constituent of cuticle"/>
    <property type="evidence" value="ECO:0007669"/>
    <property type="project" value="UniProtKB-UniRule"/>
</dbReference>
<keyword evidence="2 5" id="KW-0732">Signal</keyword>
<dbReference type="InterPro" id="IPR000618">
    <property type="entry name" value="Insect_cuticle"/>
</dbReference>
<evidence type="ECO:0000313" key="7">
    <source>
        <dbReference type="Proteomes" id="UP000494106"/>
    </source>
</evidence>
<dbReference type="GO" id="GO:0005615">
    <property type="term" value="C:extracellular space"/>
    <property type="evidence" value="ECO:0007669"/>
    <property type="project" value="TreeGrafter"/>
</dbReference>
<dbReference type="PANTHER" id="PTHR12236:SF95">
    <property type="entry name" value="CUTICULAR PROTEIN 76BD, ISOFORM C-RELATED"/>
    <property type="match status" value="1"/>
</dbReference>